<accession>L7CII7</accession>
<dbReference type="Proteomes" id="UP000010959">
    <property type="component" value="Unassembled WGS sequence"/>
</dbReference>
<dbReference type="AlphaFoldDB" id="L7CII7"/>
<name>L7CII7_RHOBT</name>
<gene>
    <name evidence="1" type="ORF">RBSWK_02190</name>
</gene>
<evidence type="ECO:0000313" key="2">
    <source>
        <dbReference type="Proteomes" id="UP000010959"/>
    </source>
</evidence>
<comment type="caution">
    <text evidence="1">The sequence shown here is derived from an EMBL/GenBank/DDBJ whole genome shotgun (WGS) entry which is preliminary data.</text>
</comment>
<proteinExistence type="predicted"/>
<sequence length="42" mass="4752">MTIQPIRVSICSRSNRHPVHAFCSCRRVMEVLEICIPAAQTP</sequence>
<reference evidence="1 2" key="1">
    <citation type="journal article" date="2013" name="Mar. Genomics">
        <title>Expression of sulfatases in Rhodopirellula baltica and the diversity of sulfatases in the genus Rhodopirellula.</title>
        <authorList>
            <person name="Wegner C.E."/>
            <person name="Richter-Heitmann T."/>
            <person name="Klindworth A."/>
            <person name="Klockow C."/>
            <person name="Richter M."/>
            <person name="Achstetter T."/>
            <person name="Glockner F.O."/>
            <person name="Harder J."/>
        </authorList>
    </citation>
    <scope>NUCLEOTIDE SEQUENCE [LARGE SCALE GENOMIC DNA]</scope>
    <source>
        <strain evidence="1 2">SWK14</strain>
    </source>
</reference>
<protein>
    <submittedName>
        <fullName evidence="1">Uncharacterized protein</fullName>
    </submittedName>
</protein>
<dbReference type="EMBL" id="AMWG01000043">
    <property type="protein sequence ID" value="ELP34054.1"/>
    <property type="molecule type" value="Genomic_DNA"/>
</dbReference>
<evidence type="ECO:0000313" key="1">
    <source>
        <dbReference type="EMBL" id="ELP34054.1"/>
    </source>
</evidence>
<organism evidence="1 2">
    <name type="scientific">Rhodopirellula baltica SWK14</name>
    <dbReference type="NCBI Taxonomy" id="993516"/>
    <lineage>
        <taxon>Bacteria</taxon>
        <taxon>Pseudomonadati</taxon>
        <taxon>Planctomycetota</taxon>
        <taxon>Planctomycetia</taxon>
        <taxon>Pirellulales</taxon>
        <taxon>Pirellulaceae</taxon>
        <taxon>Rhodopirellula</taxon>
    </lineage>
</organism>